<dbReference type="RefSeq" id="WP_219796093.1">
    <property type="nucleotide sequence ID" value="NZ_CP080095.1"/>
</dbReference>
<organism evidence="2 3">
    <name type="scientific">Paraburkholderia edwinii</name>
    <dbReference type="NCBI Taxonomy" id="2861782"/>
    <lineage>
        <taxon>Bacteria</taxon>
        <taxon>Pseudomonadati</taxon>
        <taxon>Pseudomonadota</taxon>
        <taxon>Betaproteobacteria</taxon>
        <taxon>Burkholderiales</taxon>
        <taxon>Burkholderiaceae</taxon>
        <taxon>Paraburkholderia</taxon>
    </lineage>
</organism>
<evidence type="ECO:0000256" key="1">
    <source>
        <dbReference type="SAM" id="MobiDB-lite"/>
    </source>
</evidence>
<dbReference type="EMBL" id="CP080095">
    <property type="protein sequence ID" value="QYD67099.1"/>
    <property type="molecule type" value="Genomic_DNA"/>
</dbReference>
<reference evidence="2 3" key="1">
    <citation type="submission" date="2021-07" db="EMBL/GenBank/DDBJ databases">
        <title>Paraburkholderia edwinii protects Aspergillus sp. from phenazines by acting as a toxin sponge.</title>
        <authorList>
            <person name="Dahlstrom K.M."/>
            <person name="Newman D.K."/>
        </authorList>
    </citation>
    <scope>NUCLEOTIDE SEQUENCE [LARGE SCALE GENOMIC DNA]</scope>
    <source>
        <strain evidence="2 3">Pe01</strain>
    </source>
</reference>
<gene>
    <name evidence="2" type="ORF">KZJ38_11865</name>
</gene>
<proteinExistence type="predicted"/>
<evidence type="ECO:0000313" key="3">
    <source>
        <dbReference type="Proteomes" id="UP000826462"/>
    </source>
</evidence>
<evidence type="ECO:0000313" key="2">
    <source>
        <dbReference type="EMBL" id="QYD67099.1"/>
    </source>
</evidence>
<protein>
    <recommendedName>
        <fullName evidence="4">Immunity protein 52 of polymorphic toxin system</fullName>
    </recommendedName>
</protein>
<name>A0ABX8UES8_9BURK</name>
<feature type="region of interest" description="Disordered" evidence="1">
    <location>
        <begin position="56"/>
        <end position="80"/>
    </location>
</feature>
<keyword evidence="3" id="KW-1185">Reference proteome</keyword>
<dbReference type="Proteomes" id="UP000826462">
    <property type="component" value="Chromosome 1"/>
</dbReference>
<sequence>MPQTHSRNSCNPVIAFINAQVLSLSAYAGLLADWIDTGEKTPDLRAAEPVFAVKRTAGQDHARSADGAPTKHTPQADMPEWPTFSDAAQRLAFAMRIPCTNAIMAVADFFEVHQMSDSRAPEVQFLMRLRDAALNDNTFRLNTDEYRPHAAYGDLVIDASLNGTLLFSDGTRPGFMEPGDTVGLLRYLADRLRSVQSVISSGDAG</sequence>
<accession>A0ABX8UES8</accession>
<evidence type="ECO:0008006" key="4">
    <source>
        <dbReference type="Google" id="ProtNLM"/>
    </source>
</evidence>